<feature type="transmembrane region" description="Helical" evidence="1">
    <location>
        <begin position="229"/>
        <end position="249"/>
    </location>
</feature>
<feature type="transmembrane region" description="Helical" evidence="1">
    <location>
        <begin position="148"/>
        <end position="168"/>
    </location>
</feature>
<evidence type="ECO:0000313" key="3">
    <source>
        <dbReference type="Proteomes" id="UP001497602"/>
    </source>
</evidence>
<protein>
    <submittedName>
        <fullName evidence="2">ABC-2 type transport system permease protein</fullName>
    </submittedName>
</protein>
<dbReference type="RefSeq" id="WP_348739901.1">
    <property type="nucleotide sequence ID" value="NZ_CAXJRC010000044.1"/>
</dbReference>
<dbReference type="PANTHER" id="PTHR43471">
    <property type="entry name" value="ABC TRANSPORTER PERMEASE"/>
    <property type="match status" value="1"/>
</dbReference>
<evidence type="ECO:0000313" key="2">
    <source>
        <dbReference type="EMBL" id="CAL2108318.1"/>
    </source>
</evidence>
<reference evidence="2 3" key="1">
    <citation type="submission" date="2024-05" db="EMBL/GenBank/DDBJ databases">
        <authorList>
            <person name="Duchaud E."/>
        </authorList>
    </citation>
    <scope>NUCLEOTIDE SEQUENCE [LARGE SCALE GENOMIC DNA]</scope>
    <source>
        <strain evidence="2">Ena-SAMPLE-TAB-13-05-2024-13:56:06:370-140305</strain>
    </source>
</reference>
<keyword evidence="1" id="KW-1133">Transmembrane helix</keyword>
<keyword evidence="1" id="KW-0472">Membrane</keyword>
<gene>
    <name evidence="2" type="ORF">T190115A13A_70091</name>
</gene>
<organism evidence="2 3">
    <name type="scientific">Tenacibaculum vairaonense</name>
    <dbReference type="NCBI Taxonomy" id="3137860"/>
    <lineage>
        <taxon>Bacteria</taxon>
        <taxon>Pseudomonadati</taxon>
        <taxon>Bacteroidota</taxon>
        <taxon>Flavobacteriia</taxon>
        <taxon>Flavobacteriales</taxon>
        <taxon>Flavobacteriaceae</taxon>
        <taxon>Tenacibaculum</taxon>
    </lineage>
</organism>
<dbReference type="Proteomes" id="UP001497602">
    <property type="component" value="Unassembled WGS sequence"/>
</dbReference>
<proteinExistence type="predicted"/>
<name>A0ABP1FI95_9FLAO</name>
<keyword evidence="1" id="KW-0812">Transmembrane</keyword>
<feature type="transmembrane region" description="Helical" evidence="1">
    <location>
        <begin position="261"/>
        <end position="278"/>
    </location>
</feature>
<dbReference type="Pfam" id="PF12040">
    <property type="entry name" value="DUF3526"/>
    <property type="match status" value="1"/>
</dbReference>
<dbReference type="EMBL" id="CAXJRC010000044">
    <property type="protein sequence ID" value="CAL2108318.1"/>
    <property type="molecule type" value="Genomic_DNA"/>
</dbReference>
<feature type="transmembrane region" description="Helical" evidence="1">
    <location>
        <begin position="442"/>
        <end position="462"/>
    </location>
</feature>
<evidence type="ECO:0000256" key="1">
    <source>
        <dbReference type="SAM" id="Phobius"/>
    </source>
</evidence>
<dbReference type="InterPro" id="IPR021913">
    <property type="entry name" value="DUF3526"/>
</dbReference>
<keyword evidence="3" id="KW-1185">Reference proteome</keyword>
<feature type="transmembrane region" description="Helical" evidence="1">
    <location>
        <begin position="12"/>
        <end position="35"/>
    </location>
</feature>
<feature type="transmembrane region" description="Helical" evidence="1">
    <location>
        <begin position="196"/>
        <end position="217"/>
    </location>
</feature>
<dbReference type="PANTHER" id="PTHR43471:SF14">
    <property type="entry name" value="ABC-2 TYPE TRANSPORT SYSTEM PERMEASE PROTEIN"/>
    <property type="match status" value="1"/>
</dbReference>
<sequence length="476" mass="54943">MFINNLSYEIKLLIRSNWLTFLLISSILFFAFAAFNGKKSVSKRFNDIAKMQEDLQKKDSTMLALLSKIEKGEKVDVPYWQLPSEPMTVGYRYPRLAIMQPDNLSFIATGQSDMYTHFKSPTVYGNNFALDYAEMVNPIQLLFGNFDLAFVIIYILPLLIIAFTFNILSKEKELGTLRLLGTQPISIIQWLLHKMAIRYIVLTAIVILVLVTIIGIFTPEAFTNVSNLLGLLLIVAGYTLFWFAVAFIINIKINNSSKNALTLVGVWLLIVLVLPATINQLGNSLYPTPSRLKMINEIRDIKKENEEKQNKILKEYLRNHPELAQAKKDQKFGFWHNYFASEKVMEEKTKPLLAEYNQQLQKQQQLIGMFKYVSPAILMQQSLNNLAGTSEKHYNDYKKQVFEFSEEWRNYLVPMLFKGQKFTSKNYKELPKYTYKNRITNAIWKNGIILLILSSVMLLVIMGTNSKNKLIQNISE</sequence>
<comment type="caution">
    <text evidence="2">The sequence shown here is derived from an EMBL/GenBank/DDBJ whole genome shotgun (WGS) entry which is preliminary data.</text>
</comment>
<accession>A0ABP1FI95</accession>